<dbReference type="GO" id="GO:0055085">
    <property type="term" value="P:transmembrane transport"/>
    <property type="evidence" value="ECO:0007669"/>
    <property type="project" value="InterPro"/>
</dbReference>
<dbReference type="Proteomes" id="UP000198122">
    <property type="component" value="Unassembled WGS sequence"/>
</dbReference>
<dbReference type="InterPro" id="IPR000515">
    <property type="entry name" value="MetI-like"/>
</dbReference>
<dbReference type="InterPro" id="IPR035906">
    <property type="entry name" value="MetI-like_sf"/>
</dbReference>
<keyword evidence="4 7" id="KW-0812">Transmembrane</keyword>
<comment type="subcellular location">
    <subcellularLocation>
        <location evidence="1 7">Cell membrane</location>
        <topology evidence="1 7">Multi-pass membrane protein</topology>
    </subcellularLocation>
</comment>
<dbReference type="Pfam" id="PF00528">
    <property type="entry name" value="BPD_transp_1"/>
    <property type="match status" value="1"/>
</dbReference>
<keyword evidence="5 7" id="KW-1133">Transmembrane helix</keyword>
<sequence>MERGRLDVSRVLHMTLRRAAWAVPLALLVSLLVFALAAASPLDPLAAVLGDRYQRLTPEQRASIGEASGLDAPWWQAWWWWISAAVTGDLGYSRMLHQPVTEVVAERVGWTLLLTVPAMVLAVAVGLLGGVAAGLRPGSWWGRATAGLATIVQSLPPYVLAMVAISLVAVSWGLLPTGGLARPGEAVSTTGLLRHGLLPTVVLAASQAPWLLLAARESVLETAGSDAVRGARARGLSPRTVRRGHVLPAALVPVATLAGMRLPELVVGAVVVEEVFAWPGVGKALVDSALQLDFPLLAALTTLTTVLVLLGSWAADAVHLALDPRVEIDA</sequence>
<feature type="transmembrane region" description="Helical" evidence="7">
    <location>
        <begin position="108"/>
        <end position="135"/>
    </location>
</feature>
<evidence type="ECO:0000259" key="8">
    <source>
        <dbReference type="PROSITE" id="PS50928"/>
    </source>
</evidence>
<evidence type="ECO:0000256" key="5">
    <source>
        <dbReference type="ARBA" id="ARBA00022989"/>
    </source>
</evidence>
<accession>A0A212U5V0</accession>
<dbReference type="PROSITE" id="PS50928">
    <property type="entry name" value="ABC_TM1"/>
    <property type="match status" value="1"/>
</dbReference>
<dbReference type="Gene3D" id="1.10.3720.10">
    <property type="entry name" value="MetI-like"/>
    <property type="match status" value="1"/>
</dbReference>
<name>A0A212U5V0_9MICO</name>
<dbReference type="Pfam" id="PF19300">
    <property type="entry name" value="BPD_transp_1_N"/>
    <property type="match status" value="1"/>
</dbReference>
<feature type="domain" description="ABC transmembrane type-1" evidence="8">
    <location>
        <begin position="108"/>
        <end position="315"/>
    </location>
</feature>
<evidence type="ECO:0000256" key="7">
    <source>
        <dbReference type="RuleBase" id="RU363032"/>
    </source>
</evidence>
<dbReference type="PANTHER" id="PTHR43163">
    <property type="entry name" value="DIPEPTIDE TRANSPORT SYSTEM PERMEASE PROTEIN DPPB-RELATED"/>
    <property type="match status" value="1"/>
</dbReference>
<evidence type="ECO:0000256" key="4">
    <source>
        <dbReference type="ARBA" id="ARBA00022692"/>
    </source>
</evidence>
<feature type="transmembrane region" description="Helical" evidence="7">
    <location>
        <begin position="155"/>
        <end position="175"/>
    </location>
</feature>
<protein>
    <submittedName>
        <fullName evidence="9">Peptide/nickel transport system permease protein</fullName>
    </submittedName>
</protein>
<comment type="similarity">
    <text evidence="7">Belongs to the binding-protein-dependent transport system permease family.</text>
</comment>
<dbReference type="GO" id="GO:0005886">
    <property type="term" value="C:plasma membrane"/>
    <property type="evidence" value="ECO:0007669"/>
    <property type="project" value="UniProtKB-SubCell"/>
</dbReference>
<evidence type="ECO:0000313" key="10">
    <source>
        <dbReference type="Proteomes" id="UP000198122"/>
    </source>
</evidence>
<dbReference type="PANTHER" id="PTHR43163:SF9">
    <property type="entry name" value="ABC TRANSPORTER PERMEASE PROTEIN"/>
    <property type="match status" value="1"/>
</dbReference>
<dbReference type="CDD" id="cd06261">
    <property type="entry name" value="TM_PBP2"/>
    <property type="match status" value="1"/>
</dbReference>
<feature type="transmembrane region" description="Helical" evidence="7">
    <location>
        <begin position="294"/>
        <end position="315"/>
    </location>
</feature>
<dbReference type="SUPFAM" id="SSF161098">
    <property type="entry name" value="MetI-like"/>
    <property type="match status" value="1"/>
</dbReference>
<gene>
    <name evidence="9" type="ORF">SAMN05445756_2034</name>
</gene>
<keyword evidence="2 7" id="KW-0813">Transport</keyword>
<dbReference type="AlphaFoldDB" id="A0A212U5V0"/>
<organism evidence="9 10">
    <name type="scientific">Kytococcus aerolatus</name>
    <dbReference type="NCBI Taxonomy" id="592308"/>
    <lineage>
        <taxon>Bacteria</taxon>
        <taxon>Bacillati</taxon>
        <taxon>Actinomycetota</taxon>
        <taxon>Actinomycetes</taxon>
        <taxon>Micrococcales</taxon>
        <taxon>Kytococcaceae</taxon>
        <taxon>Kytococcus</taxon>
    </lineage>
</organism>
<proteinExistence type="inferred from homology"/>
<evidence type="ECO:0000256" key="6">
    <source>
        <dbReference type="ARBA" id="ARBA00023136"/>
    </source>
</evidence>
<keyword evidence="3" id="KW-1003">Cell membrane</keyword>
<dbReference type="EMBL" id="FYEZ01000003">
    <property type="protein sequence ID" value="SNC73576.1"/>
    <property type="molecule type" value="Genomic_DNA"/>
</dbReference>
<evidence type="ECO:0000256" key="1">
    <source>
        <dbReference type="ARBA" id="ARBA00004651"/>
    </source>
</evidence>
<evidence type="ECO:0000256" key="3">
    <source>
        <dbReference type="ARBA" id="ARBA00022475"/>
    </source>
</evidence>
<feature type="transmembrane region" description="Helical" evidence="7">
    <location>
        <begin position="78"/>
        <end position="96"/>
    </location>
</feature>
<evidence type="ECO:0000256" key="2">
    <source>
        <dbReference type="ARBA" id="ARBA00022448"/>
    </source>
</evidence>
<dbReference type="InterPro" id="IPR045621">
    <property type="entry name" value="BPD_transp_1_N"/>
</dbReference>
<reference evidence="9 10" key="1">
    <citation type="submission" date="2017-06" db="EMBL/GenBank/DDBJ databases">
        <authorList>
            <person name="Kim H.J."/>
            <person name="Triplett B.A."/>
        </authorList>
    </citation>
    <scope>NUCLEOTIDE SEQUENCE [LARGE SCALE GENOMIC DNA]</scope>
    <source>
        <strain evidence="9 10">DSM 22179</strain>
    </source>
</reference>
<keyword evidence="6 7" id="KW-0472">Membrane</keyword>
<dbReference type="RefSeq" id="WP_234994401.1">
    <property type="nucleotide sequence ID" value="NZ_FYEZ01000003.1"/>
</dbReference>
<keyword evidence="10" id="KW-1185">Reference proteome</keyword>
<evidence type="ECO:0000313" key="9">
    <source>
        <dbReference type="EMBL" id="SNC73576.1"/>
    </source>
</evidence>